<keyword evidence="2" id="KW-1185">Reference proteome</keyword>
<comment type="caution">
    <text evidence="1">The sequence shown here is derived from an EMBL/GenBank/DDBJ whole genome shotgun (WGS) entry which is preliminary data.</text>
</comment>
<organism evidence="1 2">
    <name type="scientific">Gulosibacter macacae</name>
    <dbReference type="NCBI Taxonomy" id="2488791"/>
    <lineage>
        <taxon>Bacteria</taxon>
        <taxon>Bacillati</taxon>
        <taxon>Actinomycetota</taxon>
        <taxon>Actinomycetes</taxon>
        <taxon>Micrococcales</taxon>
        <taxon>Microbacteriaceae</taxon>
        <taxon>Gulosibacter</taxon>
    </lineage>
</organism>
<dbReference type="RefSeq" id="WP_124973066.1">
    <property type="nucleotide sequence ID" value="NZ_RQVS01000012.1"/>
</dbReference>
<dbReference type="OrthoDB" id="3237545at2"/>
<dbReference type="Proteomes" id="UP000274391">
    <property type="component" value="Unassembled WGS sequence"/>
</dbReference>
<dbReference type="Gene3D" id="3.40.50.300">
    <property type="entry name" value="P-loop containing nucleotide triphosphate hydrolases"/>
    <property type="match status" value="1"/>
</dbReference>
<evidence type="ECO:0000313" key="1">
    <source>
        <dbReference type="EMBL" id="RRJ86058.1"/>
    </source>
</evidence>
<dbReference type="InterPro" id="IPR027417">
    <property type="entry name" value="P-loop_NTPase"/>
</dbReference>
<dbReference type="EMBL" id="RQVS01000012">
    <property type="protein sequence ID" value="RRJ86058.1"/>
    <property type="molecule type" value="Genomic_DNA"/>
</dbReference>
<evidence type="ECO:0000313" key="2">
    <source>
        <dbReference type="Proteomes" id="UP000274391"/>
    </source>
</evidence>
<gene>
    <name evidence="1" type="ORF">EG850_10045</name>
</gene>
<proteinExistence type="predicted"/>
<accession>A0A3P3VVM6</accession>
<reference evidence="1 2" key="1">
    <citation type="submission" date="2018-11" db="EMBL/GenBank/DDBJ databases">
        <title>YIM 102482-1 draft genome.</title>
        <authorList>
            <person name="Li G."/>
            <person name="Jiang Y."/>
        </authorList>
    </citation>
    <scope>NUCLEOTIDE SEQUENCE [LARGE SCALE GENOMIC DNA]</scope>
    <source>
        <strain evidence="1 2">YIM 102482-1</strain>
    </source>
</reference>
<protein>
    <submittedName>
        <fullName evidence="1">Uncharacterized protein</fullName>
    </submittedName>
</protein>
<name>A0A3P3VVM6_9MICO</name>
<dbReference type="AlphaFoldDB" id="A0A3P3VVM6"/>
<sequence>MSASPSRAAGSGAVVLIDGRSGAGKTSLAGALAARTGAALVHVEDYYPGWNGLAAGAEAIVSEVLEPWLRGESVALRRWNWHEDRFEPAGALAAGGNLIIEGCGAISRRSRPLADLAIWLEGEESLRRTRARARDGDDAWWSPWREQEDAFYAAEGSPTLADLILGPATGVDELMALLSERGFAF</sequence>
<dbReference type="SUPFAM" id="SSF52540">
    <property type="entry name" value="P-loop containing nucleoside triphosphate hydrolases"/>
    <property type="match status" value="1"/>
</dbReference>